<feature type="compositionally biased region" description="Low complexity" evidence="1">
    <location>
        <begin position="1"/>
        <end position="15"/>
    </location>
</feature>
<comment type="caution">
    <text evidence="3">The sequence shown here is derived from an EMBL/GenBank/DDBJ whole genome shotgun (WGS) entry which is preliminary data.</text>
</comment>
<proteinExistence type="predicted"/>
<feature type="region of interest" description="Disordered" evidence="1">
    <location>
        <begin position="1"/>
        <end position="74"/>
    </location>
</feature>
<reference evidence="3" key="1">
    <citation type="submission" date="2020-01" db="EMBL/GenBank/DDBJ databases">
        <title>Identification and distribution of gene clusters putatively required for synthesis of sphingolipid metabolism inhibitors in phylogenetically diverse species of the filamentous fungus Fusarium.</title>
        <authorList>
            <person name="Kim H.-S."/>
            <person name="Busman M."/>
            <person name="Brown D.W."/>
            <person name="Divon H."/>
            <person name="Uhlig S."/>
            <person name="Proctor R.H."/>
        </authorList>
    </citation>
    <scope>NUCLEOTIDE SEQUENCE</scope>
    <source>
        <strain evidence="3">NRRL 53441</strain>
    </source>
</reference>
<dbReference type="Pfam" id="PF17100">
    <property type="entry name" value="NACHT_N"/>
    <property type="match status" value="1"/>
</dbReference>
<evidence type="ECO:0000256" key="1">
    <source>
        <dbReference type="SAM" id="MobiDB-lite"/>
    </source>
</evidence>
<accession>A0A8H4K991</accession>
<dbReference type="Proteomes" id="UP000605986">
    <property type="component" value="Unassembled WGS sequence"/>
</dbReference>
<name>A0A8H4K991_9HYPO</name>
<evidence type="ECO:0000313" key="3">
    <source>
        <dbReference type="EMBL" id="KAF4444789.1"/>
    </source>
</evidence>
<dbReference type="EMBL" id="JAADJG010000542">
    <property type="protein sequence ID" value="KAF4444789.1"/>
    <property type="molecule type" value="Genomic_DNA"/>
</dbReference>
<protein>
    <recommendedName>
        <fullName evidence="2">NWD NACHT-NTPase N-terminal domain-containing protein</fullName>
    </recommendedName>
</protein>
<gene>
    <name evidence="3" type="ORF">F53441_11047</name>
</gene>
<evidence type="ECO:0000259" key="2">
    <source>
        <dbReference type="Pfam" id="PF17100"/>
    </source>
</evidence>
<feature type="compositionally biased region" description="Polar residues" evidence="1">
    <location>
        <begin position="34"/>
        <end position="52"/>
    </location>
</feature>
<organism evidence="3 4">
    <name type="scientific">Fusarium austroafricanum</name>
    <dbReference type="NCBI Taxonomy" id="2364996"/>
    <lineage>
        <taxon>Eukaryota</taxon>
        <taxon>Fungi</taxon>
        <taxon>Dikarya</taxon>
        <taxon>Ascomycota</taxon>
        <taxon>Pezizomycotina</taxon>
        <taxon>Sordariomycetes</taxon>
        <taxon>Hypocreomycetidae</taxon>
        <taxon>Hypocreales</taxon>
        <taxon>Nectriaceae</taxon>
        <taxon>Fusarium</taxon>
        <taxon>Fusarium concolor species complex</taxon>
    </lineage>
</organism>
<feature type="compositionally biased region" description="Basic residues" evidence="1">
    <location>
        <begin position="16"/>
        <end position="28"/>
    </location>
</feature>
<dbReference type="OrthoDB" id="4919232at2759"/>
<keyword evidence="4" id="KW-1185">Reference proteome</keyword>
<evidence type="ECO:0000313" key="4">
    <source>
        <dbReference type="Proteomes" id="UP000605986"/>
    </source>
</evidence>
<dbReference type="InterPro" id="IPR031359">
    <property type="entry name" value="NACHT_N"/>
</dbReference>
<feature type="domain" description="NWD NACHT-NTPase N-terminal" evidence="2">
    <location>
        <begin position="80"/>
        <end position="298"/>
    </location>
</feature>
<sequence length="339" mass="37456">MRTASQPSAPHSAASKVKRLVGKIRRHPQPPSPETSVSPASSANQSCDSSTCPIHIGKHSQRQSRRGSASEEEDRVHNLELWNAAYDGLKKDGTSCGLVLAYESIISHALPDALRPGHNGNSNGLPTESERRVELMMMIAKSGLNREVKETSQTDSGDNEARENLIQTRSTIASLLEDQPSAAIAWAGFCSLTPLLLEPLLRHDDIRHGFVHITNTIPHYMTLHRALHPSSWTSLPDFQRLQPHVHQTLLTLYRRILEYEMNIVCAAASAWNMAARNVVDWHGWKDMAEAVREQDDELTSYVENSGTIEARALMEVQRKLVPEGGGRGELTDDTSPGNA</sequence>
<dbReference type="AlphaFoldDB" id="A0A8H4K991"/>
<feature type="compositionally biased region" description="Basic residues" evidence="1">
    <location>
        <begin position="56"/>
        <end position="65"/>
    </location>
</feature>